<evidence type="ECO:0000313" key="2">
    <source>
        <dbReference type="Proteomes" id="UP000231276"/>
    </source>
</evidence>
<reference evidence="1 2" key="1">
    <citation type="submission" date="2017-09" db="EMBL/GenBank/DDBJ databases">
        <title>Depth-based differentiation of microbial function through sediment-hosted aquifers and enrichment of novel symbionts in the deep terrestrial subsurface.</title>
        <authorList>
            <person name="Probst A.J."/>
            <person name="Ladd B."/>
            <person name="Jarett J.K."/>
            <person name="Geller-Mcgrath D.E."/>
            <person name="Sieber C.M."/>
            <person name="Emerson J.B."/>
            <person name="Anantharaman K."/>
            <person name="Thomas B.C."/>
            <person name="Malmstrom R."/>
            <person name="Stieglmeier M."/>
            <person name="Klingl A."/>
            <person name="Woyke T."/>
            <person name="Ryan C.M."/>
            <person name="Banfield J.F."/>
        </authorList>
    </citation>
    <scope>NUCLEOTIDE SEQUENCE [LARGE SCALE GENOMIC DNA]</scope>
    <source>
        <strain evidence="1">CG22_combo_CG10-13_8_21_14_all_43_18</strain>
    </source>
</reference>
<dbReference type="Proteomes" id="UP000231276">
    <property type="component" value="Unassembled WGS sequence"/>
</dbReference>
<comment type="caution">
    <text evidence="1">The sequence shown here is derived from an EMBL/GenBank/DDBJ whole genome shotgun (WGS) entry which is preliminary data.</text>
</comment>
<organism evidence="1 2">
    <name type="scientific">Candidatus Campbellbacteria bacterium CG22_combo_CG10-13_8_21_14_all_43_18</name>
    <dbReference type="NCBI Taxonomy" id="1974530"/>
    <lineage>
        <taxon>Bacteria</taxon>
        <taxon>Candidatus Campbelliibacteriota</taxon>
    </lineage>
</organism>
<sequence length="148" mass="14619">GQASSTRFSVFDTAYFGGTATSTFDSAGNLSVNGTITTSGYLVKSVNTALTALAGGAQAGTALTADINVVTTVATAGDSVQLPVAVSGMEIRVINRTVTSLNVFGQTGDGINGGGANVAYAVAGNVEAICTTTGAAAASVWECQKLSR</sequence>
<proteinExistence type="predicted"/>
<gene>
    <name evidence="1" type="ORF">COW82_00785</name>
</gene>
<dbReference type="AlphaFoldDB" id="A0A2H0DWU4"/>
<protein>
    <submittedName>
        <fullName evidence="1">Uncharacterized protein</fullName>
    </submittedName>
</protein>
<feature type="non-terminal residue" evidence="1">
    <location>
        <position position="1"/>
    </location>
</feature>
<evidence type="ECO:0000313" key="1">
    <source>
        <dbReference type="EMBL" id="PIP86652.1"/>
    </source>
</evidence>
<accession>A0A2H0DWU4</accession>
<name>A0A2H0DWU4_9BACT</name>
<dbReference type="EMBL" id="PCTS01000011">
    <property type="protein sequence ID" value="PIP86652.1"/>
    <property type="molecule type" value="Genomic_DNA"/>
</dbReference>